<dbReference type="PANTHER" id="PTHR12632">
    <property type="entry name" value="TRANSCRIPTION FACTOR NF-Y ALPHA-RELATED"/>
    <property type="match status" value="1"/>
</dbReference>
<dbReference type="InterPro" id="IPR018362">
    <property type="entry name" value="CCAAT-binding_factor_CS"/>
</dbReference>
<gene>
    <name evidence="10" type="ORF">Fot_07428</name>
</gene>
<accession>A0ABD1WVX7</accession>
<sequence length="309" mass="33419">MDLASNSLVLGGDVGGDGCGGGSNGKEVNHLSSQLQDQPSAHSTGPPQQEFTAMGKTSSQDQCVSSDSVHSESHGNHKHDMKPALFFGNPDFSISAHSEISQSIMQIPYALSDTSYISGLFTAYGPHTLVHPQMMGPSSARVPLPVDLSEDGPIYVNAKQYHGILRRRQTRAKLEAQNKLVKSRKPYMHESRHLHALNRVRGSGGRFVSKKQPQQSDSPYPSSSQAHQGSLHFNQMGDKLNADAREIKANKHDVPTTTGTEGMRTAGDDVIFPLTEGRFSSIPSHMAVSMQGGSTLVYSGNRHYASIVR</sequence>
<dbReference type="PROSITE" id="PS51152">
    <property type="entry name" value="NFYA_HAP2_2"/>
    <property type="match status" value="1"/>
</dbReference>
<dbReference type="EMBL" id="JBFOLJ010000002">
    <property type="protein sequence ID" value="KAL2553809.1"/>
    <property type="molecule type" value="Genomic_DNA"/>
</dbReference>
<evidence type="ECO:0000256" key="2">
    <source>
        <dbReference type="ARBA" id="ARBA00023015"/>
    </source>
</evidence>
<dbReference type="PROSITE" id="PS00686">
    <property type="entry name" value="NFYA_HAP2_1"/>
    <property type="match status" value="1"/>
</dbReference>
<evidence type="ECO:0000313" key="11">
    <source>
        <dbReference type="Proteomes" id="UP001604277"/>
    </source>
</evidence>
<organism evidence="10 11">
    <name type="scientific">Forsythia ovata</name>
    <dbReference type="NCBI Taxonomy" id="205694"/>
    <lineage>
        <taxon>Eukaryota</taxon>
        <taxon>Viridiplantae</taxon>
        <taxon>Streptophyta</taxon>
        <taxon>Embryophyta</taxon>
        <taxon>Tracheophyta</taxon>
        <taxon>Spermatophyta</taxon>
        <taxon>Magnoliopsida</taxon>
        <taxon>eudicotyledons</taxon>
        <taxon>Gunneridae</taxon>
        <taxon>Pentapetalae</taxon>
        <taxon>asterids</taxon>
        <taxon>lamiids</taxon>
        <taxon>Lamiales</taxon>
        <taxon>Oleaceae</taxon>
        <taxon>Forsythieae</taxon>
        <taxon>Forsythia</taxon>
    </lineage>
</organism>
<comment type="subunit">
    <text evidence="7">Heterotrimeric transcription factor composed of three components, NF-YA, NF-YB and NF-YC. NF-YB and NF-YC must interact and dimerize for NF-YA association and DNA binding.</text>
</comment>
<comment type="subcellular location">
    <subcellularLocation>
        <location evidence="1 8">Nucleus</location>
    </subcellularLocation>
</comment>
<comment type="similarity">
    <text evidence="8">Belongs to the NFYA/HAP2 subunit family.</text>
</comment>
<evidence type="ECO:0000256" key="5">
    <source>
        <dbReference type="ARBA" id="ARBA00023163"/>
    </source>
</evidence>
<keyword evidence="6 8" id="KW-0539">Nucleus</keyword>
<proteinExistence type="inferred from homology"/>
<evidence type="ECO:0000256" key="8">
    <source>
        <dbReference type="RuleBase" id="RU367155"/>
    </source>
</evidence>
<dbReference type="GO" id="GO:0003700">
    <property type="term" value="F:DNA-binding transcription factor activity"/>
    <property type="evidence" value="ECO:0007669"/>
    <property type="project" value="UniProtKB-UniRule"/>
</dbReference>
<dbReference type="Proteomes" id="UP001604277">
    <property type="component" value="Unassembled WGS sequence"/>
</dbReference>
<name>A0ABD1WVX7_9LAMI</name>
<dbReference type="Pfam" id="PF02045">
    <property type="entry name" value="CBFB_NFYA"/>
    <property type="match status" value="1"/>
</dbReference>
<dbReference type="Gene3D" id="6.10.250.2430">
    <property type="match status" value="1"/>
</dbReference>
<dbReference type="AlphaFoldDB" id="A0ABD1WVX7"/>
<comment type="caution">
    <text evidence="10">The sequence shown here is derived from an EMBL/GenBank/DDBJ whole genome shotgun (WGS) entry which is preliminary data.</text>
</comment>
<evidence type="ECO:0000256" key="3">
    <source>
        <dbReference type="ARBA" id="ARBA00023125"/>
    </source>
</evidence>
<keyword evidence="2 8" id="KW-0805">Transcription regulation</keyword>
<feature type="compositionally biased region" description="Polar residues" evidence="9">
    <location>
        <begin position="30"/>
        <end position="57"/>
    </location>
</feature>
<evidence type="ECO:0000256" key="7">
    <source>
        <dbReference type="ARBA" id="ARBA00025911"/>
    </source>
</evidence>
<keyword evidence="5 8" id="KW-0804">Transcription</keyword>
<feature type="region of interest" description="Disordered" evidence="9">
    <location>
        <begin position="198"/>
        <end position="229"/>
    </location>
</feature>
<dbReference type="SMART" id="SM00521">
    <property type="entry name" value="CBF"/>
    <property type="match status" value="1"/>
</dbReference>
<evidence type="ECO:0000256" key="6">
    <source>
        <dbReference type="ARBA" id="ARBA00023242"/>
    </source>
</evidence>
<feature type="compositionally biased region" description="Low complexity" evidence="9">
    <location>
        <begin position="210"/>
        <end position="225"/>
    </location>
</feature>
<protein>
    <recommendedName>
        <fullName evidence="8">Nuclear transcription factor Y subunit</fullName>
    </recommendedName>
</protein>
<dbReference type="InterPro" id="IPR001289">
    <property type="entry name" value="NFYA"/>
</dbReference>
<keyword evidence="4" id="KW-0010">Activator</keyword>
<reference evidence="11" key="1">
    <citation type="submission" date="2024-07" db="EMBL/GenBank/DDBJ databases">
        <title>Two chromosome-level genome assemblies of Korean endemic species Abeliophyllum distichum and Forsythia ovata (Oleaceae).</title>
        <authorList>
            <person name="Jang H."/>
        </authorList>
    </citation>
    <scope>NUCLEOTIDE SEQUENCE [LARGE SCALE GENOMIC DNA]</scope>
</reference>
<dbReference type="PRINTS" id="PR00616">
    <property type="entry name" value="CCAATSUBUNTB"/>
</dbReference>
<keyword evidence="3 8" id="KW-0238">DNA-binding</keyword>
<evidence type="ECO:0000313" key="10">
    <source>
        <dbReference type="EMBL" id="KAL2553809.1"/>
    </source>
</evidence>
<dbReference type="GO" id="GO:0003677">
    <property type="term" value="F:DNA binding"/>
    <property type="evidence" value="ECO:0007669"/>
    <property type="project" value="UniProtKB-KW"/>
</dbReference>
<evidence type="ECO:0000256" key="4">
    <source>
        <dbReference type="ARBA" id="ARBA00023159"/>
    </source>
</evidence>
<feature type="region of interest" description="Disordered" evidence="9">
    <location>
        <begin position="18"/>
        <end position="82"/>
    </location>
</feature>
<comment type="function">
    <text evidence="8">Component of the sequence-specific heterotrimeric transcription factor (NF-Y) which specifically recognizes a 5'-CCAAT-3' box motif found in the promoters of its target genes.</text>
</comment>
<evidence type="ECO:0000256" key="9">
    <source>
        <dbReference type="SAM" id="MobiDB-lite"/>
    </source>
</evidence>
<feature type="compositionally biased region" description="Low complexity" evidence="9">
    <location>
        <begin position="58"/>
        <end position="68"/>
    </location>
</feature>
<dbReference type="GO" id="GO:0005634">
    <property type="term" value="C:nucleus"/>
    <property type="evidence" value="ECO:0007669"/>
    <property type="project" value="UniProtKB-SubCell"/>
</dbReference>
<evidence type="ECO:0000256" key="1">
    <source>
        <dbReference type="ARBA" id="ARBA00004123"/>
    </source>
</evidence>
<keyword evidence="11" id="KW-1185">Reference proteome</keyword>